<dbReference type="EMBL" id="LAZR01044102">
    <property type="protein sequence ID" value="KKL05470.1"/>
    <property type="molecule type" value="Genomic_DNA"/>
</dbReference>
<dbReference type="Gene3D" id="3.60.15.10">
    <property type="entry name" value="Ribonuclease Z/Hydroxyacylglutathione hydrolase-like"/>
    <property type="match status" value="1"/>
</dbReference>
<dbReference type="SMART" id="SM00849">
    <property type="entry name" value="Lactamase_B"/>
    <property type="match status" value="1"/>
</dbReference>
<evidence type="ECO:0000313" key="2">
    <source>
        <dbReference type="EMBL" id="KKL05470.1"/>
    </source>
</evidence>
<evidence type="ECO:0000259" key="1">
    <source>
        <dbReference type="SMART" id="SM00849"/>
    </source>
</evidence>
<dbReference type="InterPro" id="IPR036866">
    <property type="entry name" value="RibonucZ/Hydroxyglut_hydro"/>
</dbReference>
<reference evidence="2" key="1">
    <citation type="journal article" date="2015" name="Nature">
        <title>Complex archaea that bridge the gap between prokaryotes and eukaryotes.</title>
        <authorList>
            <person name="Spang A."/>
            <person name="Saw J.H."/>
            <person name="Jorgensen S.L."/>
            <person name="Zaremba-Niedzwiedzka K."/>
            <person name="Martijn J."/>
            <person name="Lind A.E."/>
            <person name="van Eijk R."/>
            <person name="Schleper C."/>
            <person name="Guy L."/>
            <person name="Ettema T.J."/>
        </authorList>
    </citation>
    <scope>NUCLEOTIDE SEQUENCE</scope>
</reference>
<gene>
    <name evidence="2" type="ORF">LCGC14_2605700</name>
</gene>
<dbReference type="PANTHER" id="PTHR43694">
    <property type="entry name" value="RIBONUCLEASE J"/>
    <property type="match status" value="1"/>
</dbReference>
<protein>
    <recommendedName>
        <fullName evidence="1">Metallo-beta-lactamase domain-containing protein</fullName>
    </recommendedName>
</protein>
<organism evidence="2">
    <name type="scientific">marine sediment metagenome</name>
    <dbReference type="NCBI Taxonomy" id="412755"/>
    <lineage>
        <taxon>unclassified sequences</taxon>
        <taxon>metagenomes</taxon>
        <taxon>ecological metagenomes</taxon>
    </lineage>
</organism>
<sequence>MQKKSIRLTLLGGVNEVGGNTILLEDLEYNVKVFLDFGIMIKNYKNEYERDQYPSSIDEMVRLNLLPNGDRIPIENLYIKEFKFVKQNMKPRISNNDHINDNNYPSNLDGIFISHPHKDHYFGLSFINRNIPIYTGVVTKRIIRAFCKSAKDSIANNFNGLNWQTFRTGDIIDIKGMKVIPFHVDHSVPGAYGFIIYTSAGPVVYTGDFRRHGPLSNMTEEFLNEIKTHNTILTKGET</sequence>
<comment type="caution">
    <text evidence="2">The sequence shown here is derived from an EMBL/GenBank/DDBJ whole genome shotgun (WGS) entry which is preliminary data.</text>
</comment>
<dbReference type="SUPFAM" id="SSF56281">
    <property type="entry name" value="Metallo-hydrolase/oxidoreductase"/>
    <property type="match status" value="1"/>
</dbReference>
<proteinExistence type="predicted"/>
<dbReference type="PANTHER" id="PTHR43694:SF1">
    <property type="entry name" value="RIBONUCLEASE J"/>
    <property type="match status" value="1"/>
</dbReference>
<dbReference type="AlphaFoldDB" id="A0A0F9A7N9"/>
<dbReference type="Pfam" id="PF12706">
    <property type="entry name" value="Lactamase_B_2"/>
    <property type="match status" value="1"/>
</dbReference>
<name>A0A0F9A7N9_9ZZZZ</name>
<feature type="domain" description="Metallo-beta-lactamase" evidence="1">
    <location>
        <begin position="18"/>
        <end position="237"/>
    </location>
</feature>
<accession>A0A0F9A7N9</accession>
<dbReference type="InterPro" id="IPR001279">
    <property type="entry name" value="Metallo-B-lactamas"/>
</dbReference>
<feature type="non-terminal residue" evidence="2">
    <location>
        <position position="238"/>
    </location>
</feature>